<evidence type="ECO:0000313" key="4">
    <source>
        <dbReference type="Proteomes" id="UP000308652"/>
    </source>
</evidence>
<reference evidence="3 4" key="1">
    <citation type="journal article" date="2019" name="Nat. Ecol. Evol.">
        <title>Megaphylogeny resolves global patterns of mushroom evolution.</title>
        <authorList>
            <person name="Varga T."/>
            <person name="Krizsan K."/>
            <person name="Foldi C."/>
            <person name="Dima B."/>
            <person name="Sanchez-Garcia M."/>
            <person name="Sanchez-Ramirez S."/>
            <person name="Szollosi G.J."/>
            <person name="Szarkandi J.G."/>
            <person name="Papp V."/>
            <person name="Albert L."/>
            <person name="Andreopoulos W."/>
            <person name="Angelini C."/>
            <person name="Antonin V."/>
            <person name="Barry K.W."/>
            <person name="Bougher N.L."/>
            <person name="Buchanan P."/>
            <person name="Buyck B."/>
            <person name="Bense V."/>
            <person name="Catcheside P."/>
            <person name="Chovatia M."/>
            <person name="Cooper J."/>
            <person name="Damon W."/>
            <person name="Desjardin D."/>
            <person name="Finy P."/>
            <person name="Geml J."/>
            <person name="Haridas S."/>
            <person name="Hughes K."/>
            <person name="Justo A."/>
            <person name="Karasinski D."/>
            <person name="Kautmanova I."/>
            <person name="Kiss B."/>
            <person name="Kocsube S."/>
            <person name="Kotiranta H."/>
            <person name="LaButti K.M."/>
            <person name="Lechner B.E."/>
            <person name="Liimatainen K."/>
            <person name="Lipzen A."/>
            <person name="Lukacs Z."/>
            <person name="Mihaltcheva S."/>
            <person name="Morgado L.N."/>
            <person name="Niskanen T."/>
            <person name="Noordeloos M.E."/>
            <person name="Ohm R.A."/>
            <person name="Ortiz-Santana B."/>
            <person name="Ovrebo C."/>
            <person name="Racz N."/>
            <person name="Riley R."/>
            <person name="Savchenko A."/>
            <person name="Shiryaev A."/>
            <person name="Soop K."/>
            <person name="Spirin V."/>
            <person name="Szebenyi C."/>
            <person name="Tomsovsky M."/>
            <person name="Tulloss R.E."/>
            <person name="Uehling J."/>
            <person name="Grigoriev I.V."/>
            <person name="Vagvolgyi C."/>
            <person name="Papp T."/>
            <person name="Martin F.M."/>
            <person name="Miettinen O."/>
            <person name="Hibbett D.S."/>
            <person name="Nagy L.G."/>
        </authorList>
    </citation>
    <scope>NUCLEOTIDE SEQUENCE [LARGE SCALE GENOMIC DNA]</scope>
    <source>
        <strain evidence="3 4">CBS 166.37</strain>
    </source>
</reference>
<sequence>MSTNIHYHYGPETHIDSHTFSPAPNASQDEDGQATPAPRLNASQTVSALSPTRELATYQPNYFVAESQSPEVRRSSRLPADCPCSLALLIVAFSIHLVILFGLMAFCIVHTITCVTMPSIEEAVRFTCFGR</sequence>
<evidence type="ECO:0000256" key="1">
    <source>
        <dbReference type="SAM" id="MobiDB-lite"/>
    </source>
</evidence>
<keyword evidence="2" id="KW-1133">Transmembrane helix</keyword>
<proteinExistence type="predicted"/>
<feature type="compositionally biased region" description="Polar residues" evidence="1">
    <location>
        <begin position="18"/>
        <end position="27"/>
    </location>
</feature>
<dbReference type="EMBL" id="ML213722">
    <property type="protein sequence ID" value="TFK31654.1"/>
    <property type="molecule type" value="Genomic_DNA"/>
</dbReference>
<dbReference type="AlphaFoldDB" id="A0A5C3LEX6"/>
<evidence type="ECO:0000313" key="3">
    <source>
        <dbReference type="EMBL" id="TFK31654.1"/>
    </source>
</evidence>
<keyword evidence="2" id="KW-0472">Membrane</keyword>
<organism evidence="3 4">
    <name type="scientific">Crucibulum laeve</name>
    <dbReference type="NCBI Taxonomy" id="68775"/>
    <lineage>
        <taxon>Eukaryota</taxon>
        <taxon>Fungi</taxon>
        <taxon>Dikarya</taxon>
        <taxon>Basidiomycota</taxon>
        <taxon>Agaricomycotina</taxon>
        <taxon>Agaricomycetes</taxon>
        <taxon>Agaricomycetidae</taxon>
        <taxon>Agaricales</taxon>
        <taxon>Agaricineae</taxon>
        <taxon>Nidulariaceae</taxon>
        <taxon>Crucibulum</taxon>
    </lineage>
</organism>
<accession>A0A5C3LEX6</accession>
<name>A0A5C3LEX6_9AGAR</name>
<protein>
    <submittedName>
        <fullName evidence="3">Uncharacterized protein</fullName>
    </submittedName>
</protein>
<keyword evidence="4" id="KW-1185">Reference proteome</keyword>
<keyword evidence="2" id="KW-0812">Transmembrane</keyword>
<feature type="region of interest" description="Disordered" evidence="1">
    <location>
        <begin position="9"/>
        <end position="46"/>
    </location>
</feature>
<dbReference type="Proteomes" id="UP000308652">
    <property type="component" value="Unassembled WGS sequence"/>
</dbReference>
<gene>
    <name evidence="3" type="ORF">BDQ12DRAFT_105233</name>
</gene>
<feature type="transmembrane region" description="Helical" evidence="2">
    <location>
        <begin position="86"/>
        <end position="109"/>
    </location>
</feature>
<evidence type="ECO:0000256" key="2">
    <source>
        <dbReference type="SAM" id="Phobius"/>
    </source>
</evidence>